<gene>
    <name evidence="2" type="ORF">CAUJ_LOCUS6097</name>
</gene>
<accession>A0A8S1H5Y5</accession>
<comment type="caution">
    <text evidence="2">The sequence shown here is derived from an EMBL/GenBank/DDBJ whole genome shotgun (WGS) entry which is preliminary data.</text>
</comment>
<feature type="chain" id="PRO_5035763935" evidence="1">
    <location>
        <begin position="21"/>
        <end position="81"/>
    </location>
</feature>
<sequence length="81" mass="8736">MKFLYLYALLILAFASTASADDLPCKIDGNDVTRVGAHALCFAQCRVKSCLIGKCKRDRCECGMCRNGGIFSLPGLIPSFG</sequence>
<name>A0A8S1H5Y5_9PELO</name>
<dbReference type="Proteomes" id="UP000835052">
    <property type="component" value="Unassembled WGS sequence"/>
</dbReference>
<feature type="signal peptide" evidence="1">
    <location>
        <begin position="1"/>
        <end position="20"/>
    </location>
</feature>
<evidence type="ECO:0000313" key="2">
    <source>
        <dbReference type="EMBL" id="CAD6190178.1"/>
    </source>
</evidence>
<evidence type="ECO:0000313" key="3">
    <source>
        <dbReference type="Proteomes" id="UP000835052"/>
    </source>
</evidence>
<dbReference type="AlphaFoldDB" id="A0A8S1H5Y5"/>
<evidence type="ECO:0000256" key="1">
    <source>
        <dbReference type="SAM" id="SignalP"/>
    </source>
</evidence>
<dbReference type="EMBL" id="CAJGYM010000014">
    <property type="protein sequence ID" value="CAD6190178.1"/>
    <property type="molecule type" value="Genomic_DNA"/>
</dbReference>
<organism evidence="2 3">
    <name type="scientific">Caenorhabditis auriculariae</name>
    <dbReference type="NCBI Taxonomy" id="2777116"/>
    <lineage>
        <taxon>Eukaryota</taxon>
        <taxon>Metazoa</taxon>
        <taxon>Ecdysozoa</taxon>
        <taxon>Nematoda</taxon>
        <taxon>Chromadorea</taxon>
        <taxon>Rhabditida</taxon>
        <taxon>Rhabditina</taxon>
        <taxon>Rhabditomorpha</taxon>
        <taxon>Rhabditoidea</taxon>
        <taxon>Rhabditidae</taxon>
        <taxon>Peloderinae</taxon>
        <taxon>Caenorhabditis</taxon>
    </lineage>
</organism>
<reference evidence="2" key="1">
    <citation type="submission" date="2020-10" db="EMBL/GenBank/DDBJ databases">
        <authorList>
            <person name="Kikuchi T."/>
        </authorList>
    </citation>
    <scope>NUCLEOTIDE SEQUENCE</scope>
    <source>
        <strain evidence="2">NKZ352</strain>
    </source>
</reference>
<proteinExistence type="predicted"/>
<protein>
    <submittedName>
        <fullName evidence="2">Uncharacterized protein</fullName>
    </submittedName>
</protein>
<keyword evidence="1" id="KW-0732">Signal</keyword>
<keyword evidence="3" id="KW-1185">Reference proteome</keyword>